<dbReference type="SUPFAM" id="SSF69318">
    <property type="entry name" value="Integrin alpha N-terminal domain"/>
    <property type="match status" value="2"/>
</dbReference>
<keyword evidence="3" id="KW-0812">Transmembrane</keyword>
<dbReference type="Gene3D" id="2.130.10.130">
    <property type="entry name" value="Integrin alpha, N-terminal"/>
    <property type="match status" value="2"/>
</dbReference>
<organism evidence="4 5">
    <name type="scientific">Symbiodinium natans</name>
    <dbReference type="NCBI Taxonomy" id="878477"/>
    <lineage>
        <taxon>Eukaryota</taxon>
        <taxon>Sar</taxon>
        <taxon>Alveolata</taxon>
        <taxon>Dinophyceae</taxon>
        <taxon>Suessiales</taxon>
        <taxon>Symbiodiniaceae</taxon>
        <taxon>Symbiodinium</taxon>
    </lineage>
</organism>
<sequence length="1234" mass="136981">MELLLLVRDAAPDSERLTLCHLKYFRQVSGELVEQVGSDNPFREVSFPTYNSYMYPAPCFAVTDWDGDGDLDLLLQDDSGVWFVDFDAMGKIRNNSAILAVDEQGQPLSLARQGRFIFFPSDWDTDGDLDLWAVDGVNGRHENEFVFFERKNQSTLMKVGSPLAGFEPWRRGAAEVLSLAVADWDGDGASDVILTRECELACFPPIAAYLHQAADGNFEDWSQTAASPLSDIGGWEVENPVAAVADWDGDGALDIILATRKGTVHLFSWQFTGELVERTNDISVFHIVRNMAHPAVIDWDGDGDLDFILGSKYGHVEVFLRKDDGSLEEGEEVLSVQQHARMTANLPQDSARPIAIDWNGDGRADLLVPSTKAEEEETDLVYFERTARGGLQYKFKVRPTRGYFFAAVVADWDGDGDLDILFACSDNVFKSKVQWQLYQQLPDGSLVEGSSPVSDLHDLKYHLQTVRLQAIDLDSDGRNDLVMTDNCEWRFFHAQADFRLVEANATLFLPKMPELGNWPVSSFFFADWDSDGDLDLITAQDSRDHGPVRHFDNGYCPLQEACGSHGACSPVSGKCRCFSAYALVDCSGCSKGYFDADKLNVSAPAKNFFRRCSACPGVPDSVPCSGRGTCNDDARVREQLTISKNRSLYHYHGDGICECGSPFSGERCETGLCRPGQKYVQGSLWQCEPCMPGSFVADTGLQGYCNLCTGNTYAPTAGSSRCLPCEGKWWRSQANADKTACSASFLNVSTCAVFLLLSSVLCAVLPHLANRPMTIDDACLKDGKVLLSICGRHWLLKTCSVTFRDTGHPMLDSQKFLAKPHNERQLVLCDLLGVPLAIQVDTSQGLCDLRWIDGLFRKGILNTPFSLCFVLLMSAMMAAFLLVHAVFSNSGISGLEALMILAGGLVAAVVHWWIHPGKRSILRDLDRFAARLKPQVHPAMCQRGPDRALRLGQLQDLYEFFSLYIRDRNMYYLCSNIVKPLTFADKLSYAELVGPSSVQWFCSHFWGMPFLHFIDCLKGHAANEMTCYWICTFSNNQWKVAEELGSQVEDSSFYLALHGSTCCGTLFVLDEKALPLTRSWCLFELYQSALLYESGGPFQGILLGTSTGVMNYGQSSLDVALKLCKTLSTLRLQDATASCDKDKRMIDAAVSSHPGGFQAVNAFLIDAVKSALQQTETRFKEDFAQLQQDLSQSWPQETEASPEETEPSRTEMSTDPDFSNPTMLARFLHAIWRN</sequence>
<proteinExistence type="predicted"/>
<evidence type="ECO:0000256" key="3">
    <source>
        <dbReference type="SAM" id="Phobius"/>
    </source>
</evidence>
<dbReference type="Gene3D" id="2.10.50.10">
    <property type="entry name" value="Tumor Necrosis Factor Receptor, subunit A, domain 2"/>
    <property type="match status" value="1"/>
</dbReference>
<reference evidence="4" key="1">
    <citation type="submission" date="2021-02" db="EMBL/GenBank/DDBJ databases">
        <authorList>
            <person name="Dougan E. K."/>
            <person name="Rhodes N."/>
            <person name="Thang M."/>
            <person name="Chan C."/>
        </authorList>
    </citation>
    <scope>NUCLEOTIDE SEQUENCE</scope>
</reference>
<dbReference type="Pfam" id="PF13517">
    <property type="entry name" value="FG-GAP_3"/>
    <property type="match status" value="2"/>
</dbReference>
<protein>
    <submittedName>
        <fullName evidence="4">Crt protein</fullName>
    </submittedName>
</protein>
<name>A0A812M6T0_9DINO</name>
<feature type="transmembrane region" description="Helical" evidence="3">
    <location>
        <begin position="865"/>
        <end position="887"/>
    </location>
</feature>
<evidence type="ECO:0000313" key="5">
    <source>
        <dbReference type="Proteomes" id="UP000604046"/>
    </source>
</evidence>
<accession>A0A812M6T0</accession>
<evidence type="ECO:0000313" key="4">
    <source>
        <dbReference type="EMBL" id="CAE7256287.1"/>
    </source>
</evidence>
<keyword evidence="3" id="KW-1133">Transmembrane helix</keyword>
<dbReference type="PANTHER" id="PTHR44103">
    <property type="entry name" value="PROPROTEIN CONVERTASE P"/>
    <property type="match status" value="1"/>
</dbReference>
<keyword evidence="3" id="KW-0472">Membrane</keyword>
<dbReference type="OrthoDB" id="418951at2759"/>
<dbReference type="AlphaFoldDB" id="A0A812M6T0"/>
<gene>
    <name evidence="4" type="primary">crt</name>
    <name evidence="4" type="ORF">SNAT2548_LOCUS13138</name>
</gene>
<feature type="region of interest" description="Disordered" evidence="2">
    <location>
        <begin position="1190"/>
        <end position="1221"/>
    </location>
</feature>
<comment type="caution">
    <text evidence="4">The sequence shown here is derived from an EMBL/GenBank/DDBJ whole genome shotgun (WGS) entry which is preliminary data.</text>
</comment>
<evidence type="ECO:0000256" key="1">
    <source>
        <dbReference type="ARBA" id="ARBA00022729"/>
    </source>
</evidence>
<dbReference type="InterPro" id="IPR028994">
    <property type="entry name" value="Integrin_alpha_N"/>
</dbReference>
<evidence type="ECO:0000256" key="2">
    <source>
        <dbReference type="SAM" id="MobiDB-lite"/>
    </source>
</evidence>
<keyword evidence="5" id="KW-1185">Reference proteome</keyword>
<dbReference type="PANTHER" id="PTHR44103:SF1">
    <property type="entry name" value="PROPROTEIN CONVERTASE P"/>
    <property type="match status" value="1"/>
</dbReference>
<dbReference type="Proteomes" id="UP000604046">
    <property type="component" value="Unassembled WGS sequence"/>
</dbReference>
<keyword evidence="1" id="KW-0732">Signal</keyword>
<feature type="transmembrane region" description="Helical" evidence="3">
    <location>
        <begin position="893"/>
        <end position="914"/>
    </location>
</feature>
<dbReference type="InterPro" id="IPR013517">
    <property type="entry name" value="FG-GAP"/>
</dbReference>
<dbReference type="EMBL" id="CAJNDS010001347">
    <property type="protein sequence ID" value="CAE7256287.1"/>
    <property type="molecule type" value="Genomic_DNA"/>
</dbReference>